<organism evidence="2 3">
    <name type="scientific">Cupriavidus numazuensis</name>
    <dbReference type="NCBI Taxonomy" id="221992"/>
    <lineage>
        <taxon>Bacteria</taxon>
        <taxon>Pseudomonadati</taxon>
        <taxon>Pseudomonadota</taxon>
        <taxon>Betaproteobacteria</taxon>
        <taxon>Burkholderiales</taxon>
        <taxon>Burkholderiaceae</taxon>
        <taxon>Cupriavidus</taxon>
    </lineage>
</organism>
<accession>A0ABM8TAD2</accession>
<evidence type="ECO:0000256" key="1">
    <source>
        <dbReference type="SAM" id="MobiDB-lite"/>
    </source>
</evidence>
<gene>
    <name evidence="2" type="ORF">LMG26411_00147</name>
</gene>
<reference evidence="2 3" key="1">
    <citation type="submission" date="2021-03" db="EMBL/GenBank/DDBJ databases">
        <authorList>
            <person name="Peeters C."/>
        </authorList>
    </citation>
    <scope>NUCLEOTIDE SEQUENCE [LARGE SCALE GENOMIC DNA]</scope>
    <source>
        <strain evidence="2 3">LMG 26411</strain>
    </source>
</reference>
<proteinExistence type="predicted"/>
<evidence type="ECO:0000313" key="3">
    <source>
        <dbReference type="Proteomes" id="UP000672657"/>
    </source>
</evidence>
<comment type="caution">
    <text evidence="2">The sequence shown here is derived from an EMBL/GenBank/DDBJ whole genome shotgun (WGS) entry which is preliminary data.</text>
</comment>
<sequence>MRKSLVNTPSMSTLIAQLNSMIGPGKRFASINAMAVELGMHPTTLRRYMSMESDITLSMLDHISSGLGLRPDTLLDPKAGDVEPAHSLVLESLDLLRGLPAPELQRVFQMLEAYASPSKARLEKSRSAVDLDTLTEPHAPTEKEGHGLEGVSRSGTGRHQRKGTR</sequence>
<feature type="compositionally biased region" description="Basic residues" evidence="1">
    <location>
        <begin position="156"/>
        <end position="165"/>
    </location>
</feature>
<evidence type="ECO:0000313" key="2">
    <source>
        <dbReference type="EMBL" id="CAG2129266.1"/>
    </source>
</evidence>
<dbReference type="EMBL" id="CAJPVI010000001">
    <property type="protein sequence ID" value="CAG2129266.1"/>
    <property type="molecule type" value="Genomic_DNA"/>
</dbReference>
<dbReference type="Proteomes" id="UP000672657">
    <property type="component" value="Unassembled WGS sequence"/>
</dbReference>
<feature type="region of interest" description="Disordered" evidence="1">
    <location>
        <begin position="122"/>
        <end position="165"/>
    </location>
</feature>
<name>A0ABM8TAD2_9BURK</name>
<keyword evidence="3" id="KW-1185">Reference proteome</keyword>
<protein>
    <recommendedName>
        <fullName evidence="4">HTH cro/C1-type domain-containing protein</fullName>
    </recommendedName>
</protein>
<dbReference type="Gene3D" id="1.10.260.40">
    <property type="entry name" value="lambda repressor-like DNA-binding domains"/>
    <property type="match status" value="1"/>
</dbReference>
<dbReference type="InterPro" id="IPR010982">
    <property type="entry name" value="Lambda_DNA-bd_dom_sf"/>
</dbReference>
<evidence type="ECO:0008006" key="4">
    <source>
        <dbReference type="Google" id="ProtNLM"/>
    </source>
</evidence>